<protein>
    <submittedName>
        <fullName evidence="1">LAMI_0F13938g1_1</fullName>
    </submittedName>
</protein>
<proteinExistence type="predicted"/>
<evidence type="ECO:0000313" key="1">
    <source>
        <dbReference type="EMBL" id="SCU98294.1"/>
    </source>
</evidence>
<dbReference type="AlphaFoldDB" id="A0A1G4K3K5"/>
<evidence type="ECO:0000313" key="2">
    <source>
        <dbReference type="Proteomes" id="UP000191024"/>
    </source>
</evidence>
<dbReference type="Proteomes" id="UP000191024">
    <property type="component" value="Chromosome F"/>
</dbReference>
<dbReference type="OrthoDB" id="5328412at2759"/>
<organism evidence="1 2">
    <name type="scientific">Lachancea mirantina</name>
    <dbReference type="NCBI Taxonomy" id="1230905"/>
    <lineage>
        <taxon>Eukaryota</taxon>
        <taxon>Fungi</taxon>
        <taxon>Dikarya</taxon>
        <taxon>Ascomycota</taxon>
        <taxon>Saccharomycotina</taxon>
        <taxon>Saccharomycetes</taxon>
        <taxon>Saccharomycetales</taxon>
        <taxon>Saccharomycetaceae</taxon>
        <taxon>Lachancea</taxon>
    </lineage>
</organism>
<sequence>MNRGTGLRALQRPKKNKDKKLNLISQEDFYEDGVKWEEQAERWLLSDLKKALRFYKQAYDSYDNALAAESISVERTYDVLYNQTRLLFKIHTDYMANDGHINLLKYVNLQDIDGIDVLLQPIERIVDKFEVTLSRFAEHCTWDLYFNLLTCYSSLLDGDDVDGSRLIDIFPKFTVLFHKLVRDQLAELGSWNDDDAVDGETGEDADMGDTAPAAEAGVDEYAEVRDHLTPQTLVDTIVVAFKFVESTFIAVLEDINDELINPVQKNLLQEYMFKFESQLQELVASVTFPDIDTIELALAMRSLQGLNLIAGNDLSQLEIYISGSCELDHLLQDTDLLQTALVVWPTPTHWRLYTLIASLLGKAQALLSSQRGQSATHNNVSPIVFQLCDVMLMRSDVEFARWALKKDTSASVDAEIDAAASQKMLSILQKNGQTLLNNVVAIAEKPCGMREYVTDKLKRNYIYRQATSRQAVIAGNPPSEELNVSHENPYYRSFITSRS</sequence>
<accession>A0A1G4K3K5</accession>
<reference evidence="2" key="1">
    <citation type="submission" date="2016-03" db="EMBL/GenBank/DDBJ databases">
        <authorList>
            <person name="Devillers H."/>
        </authorList>
    </citation>
    <scope>NUCLEOTIDE SEQUENCE [LARGE SCALE GENOMIC DNA]</scope>
</reference>
<gene>
    <name evidence="1" type="ORF">LAMI_0F13938G</name>
</gene>
<name>A0A1G4K3K5_9SACH</name>
<dbReference type="EMBL" id="LT598467">
    <property type="protein sequence ID" value="SCU98294.1"/>
    <property type="molecule type" value="Genomic_DNA"/>
</dbReference>
<keyword evidence="2" id="KW-1185">Reference proteome</keyword>